<evidence type="ECO:0000256" key="1">
    <source>
        <dbReference type="SAM" id="Phobius"/>
    </source>
</evidence>
<evidence type="ECO:0000313" key="3">
    <source>
        <dbReference type="Proteomes" id="UP000034137"/>
    </source>
</evidence>
<keyword evidence="2" id="KW-0489">Methyltransferase</keyword>
<dbReference type="Gene3D" id="3.40.50.150">
    <property type="entry name" value="Vaccinia Virus protein VP39"/>
    <property type="match status" value="1"/>
</dbReference>
<dbReference type="SUPFAM" id="SSF53335">
    <property type="entry name" value="S-adenosyl-L-methionine-dependent methyltransferases"/>
    <property type="match status" value="1"/>
</dbReference>
<dbReference type="CDD" id="cd02440">
    <property type="entry name" value="AdoMet_MTases"/>
    <property type="match status" value="1"/>
</dbReference>
<dbReference type="Pfam" id="PF13489">
    <property type="entry name" value="Methyltransf_23"/>
    <property type="match status" value="1"/>
</dbReference>
<accession>A0A0G0PU72</accession>
<dbReference type="AlphaFoldDB" id="A0A0G0PU72"/>
<dbReference type="InterPro" id="IPR029063">
    <property type="entry name" value="SAM-dependent_MTases_sf"/>
</dbReference>
<dbReference type="Proteomes" id="UP000034137">
    <property type="component" value="Unassembled WGS sequence"/>
</dbReference>
<dbReference type="EMBL" id="LBXO01000053">
    <property type="protein sequence ID" value="KKR31714.1"/>
    <property type="molecule type" value="Genomic_DNA"/>
</dbReference>
<reference evidence="2 3" key="1">
    <citation type="journal article" date="2015" name="Nature">
        <title>rRNA introns, odd ribosomes, and small enigmatic genomes across a large radiation of phyla.</title>
        <authorList>
            <person name="Brown C.T."/>
            <person name="Hug L.A."/>
            <person name="Thomas B.C."/>
            <person name="Sharon I."/>
            <person name="Castelle C.J."/>
            <person name="Singh A."/>
            <person name="Wilkins M.J."/>
            <person name="Williams K.H."/>
            <person name="Banfield J.F."/>
        </authorList>
    </citation>
    <scope>NUCLEOTIDE SEQUENCE [LARGE SCALE GENOMIC DNA]</scope>
</reference>
<keyword evidence="1" id="KW-1133">Transmembrane helix</keyword>
<dbReference type="PANTHER" id="PTHR42912:SF85">
    <property type="entry name" value="METHYLTRANSFERASE TYPE 11"/>
    <property type="match status" value="1"/>
</dbReference>
<organism evidence="2 3">
    <name type="scientific">Candidatus Falkowbacteria bacterium GW2011_GWF2_39_8</name>
    <dbReference type="NCBI Taxonomy" id="1618642"/>
    <lineage>
        <taxon>Bacteria</taxon>
        <taxon>Candidatus Falkowiibacteriota</taxon>
    </lineage>
</organism>
<comment type="caution">
    <text evidence="2">The sequence shown here is derived from an EMBL/GenBank/DDBJ whole genome shotgun (WGS) entry which is preliminary data.</text>
</comment>
<name>A0A0G0PU72_9BACT</name>
<proteinExistence type="predicted"/>
<dbReference type="PANTHER" id="PTHR42912">
    <property type="entry name" value="METHYLTRANSFERASE"/>
    <property type="match status" value="1"/>
</dbReference>
<evidence type="ECO:0000313" key="2">
    <source>
        <dbReference type="EMBL" id="KKR31714.1"/>
    </source>
</evidence>
<keyword evidence="2" id="KW-0830">Ubiquinone</keyword>
<dbReference type="InterPro" id="IPR050508">
    <property type="entry name" value="Methyltransf_Superfamily"/>
</dbReference>
<feature type="transmembrane region" description="Helical" evidence="1">
    <location>
        <begin position="205"/>
        <end position="226"/>
    </location>
</feature>
<sequence length="241" mass="28141">MAAMLKKIINKNFFEPSWFSILINPYFIARYQLFKKIQEFSKSDWSGKKILDVGCGIKPYQNLFKQADEYIGIDIKGGGHFNQAKFVDRYFDGLNIPFAENSFDLIICTQVLEHSENPIGLLKEMNRALKKDGQLYLTMPFVWNEHETPFDFRRFTRFEHERIIKQTNFSEIKIEHTCGVFGVCGQLISAFIFENLAGKNIIAKIFVSLLLCFPVQTIFIILDFIFKNSWITLDYIITARK</sequence>
<dbReference type="GO" id="GO:0032259">
    <property type="term" value="P:methylation"/>
    <property type="evidence" value="ECO:0007669"/>
    <property type="project" value="UniProtKB-KW"/>
</dbReference>
<keyword evidence="2" id="KW-0808">Transferase</keyword>
<keyword evidence="1" id="KW-0812">Transmembrane</keyword>
<gene>
    <name evidence="2" type="ORF">UT64_C0053G0005</name>
</gene>
<dbReference type="GO" id="GO:0008168">
    <property type="term" value="F:methyltransferase activity"/>
    <property type="evidence" value="ECO:0007669"/>
    <property type="project" value="UniProtKB-KW"/>
</dbReference>
<keyword evidence="1" id="KW-0472">Membrane</keyword>
<protein>
    <submittedName>
        <fullName evidence="2">Methylase involved in ubiquinone/menaquinone biosynthesis</fullName>
    </submittedName>
</protein>